<dbReference type="PANTHER" id="PTHR47960">
    <property type="entry name" value="DEAD-BOX ATP-DEPENDENT RNA HELICASE 50"/>
    <property type="match status" value="1"/>
</dbReference>
<keyword evidence="6 13" id="KW-0347">Helicase</keyword>
<dbReference type="InterPro" id="IPR000629">
    <property type="entry name" value="RNA-helicase_DEAD-box_CS"/>
</dbReference>
<feature type="compositionally biased region" description="Low complexity" evidence="14">
    <location>
        <begin position="1"/>
        <end position="12"/>
    </location>
</feature>
<evidence type="ECO:0000256" key="6">
    <source>
        <dbReference type="ARBA" id="ARBA00022806"/>
    </source>
</evidence>
<dbReference type="GO" id="GO:0005524">
    <property type="term" value="F:ATP binding"/>
    <property type="evidence" value="ECO:0007669"/>
    <property type="project" value="UniProtKB-KW"/>
</dbReference>
<dbReference type="InterPro" id="IPR014001">
    <property type="entry name" value="Helicase_ATP-bd"/>
</dbReference>
<keyword evidence="19" id="KW-1185">Reference proteome</keyword>
<dbReference type="GO" id="GO:0000932">
    <property type="term" value="C:P-body"/>
    <property type="evidence" value="ECO:0007669"/>
    <property type="project" value="UniProtKB-SubCell"/>
</dbReference>
<dbReference type="GO" id="GO:0003724">
    <property type="term" value="F:RNA helicase activity"/>
    <property type="evidence" value="ECO:0007669"/>
    <property type="project" value="UniProtKB-EC"/>
</dbReference>
<sequence>MNNNNRGRYPPGIGAGRGGGMNANPNFQSRVPQQQYVQRNFGQNHHQQQYYQHQQHHNQQQQQQQWLRRNQLTAADSSVDEVEKTVQSEAVDSRKALDWSLDVSFAWRLVIWCDGLVAFNKLPQLALRGSGCLLFVLSSSQDWKAKLKIPPADTRYRTEDVTATKGNDFEDYFLKRELLMGIYEKGFERPSPIQEESIPIALTGSDILARAKNGTGKTAAFCVPALEKIDQDNNFIQVVILVPTRELALQTSQVCKELGKHLKIQVMATTGGTSLKDDIMRLYQPVHLLVGTPGRILDLAKKGVCVLKNCSMLVLDEADKLLSPEFQPSIEQLIRFLPSNRQILMFSATFPVTVKDFKDRYLEKPYVINLMDELTLKGITQYYAFVEERQKVHCLNTLFSKLQINQSIIFCNSVNRVELLAKKITELGYSCFYIHAKMLQDHRNRVFHDFRNGACRNLVCTDLFTRGIDIQAVNVVINFDFPKNSETYLHRVGRSGRFGHLGLAVNLITYEDRFNLYRIEQELGTEIKQIPPHIDQAIYCQ</sequence>
<organism evidence="18 19">
    <name type="scientific">Populus tomentosa</name>
    <name type="common">Chinese white poplar</name>
    <dbReference type="NCBI Taxonomy" id="118781"/>
    <lineage>
        <taxon>Eukaryota</taxon>
        <taxon>Viridiplantae</taxon>
        <taxon>Streptophyta</taxon>
        <taxon>Embryophyta</taxon>
        <taxon>Tracheophyta</taxon>
        <taxon>Spermatophyta</taxon>
        <taxon>Magnoliopsida</taxon>
        <taxon>eudicotyledons</taxon>
        <taxon>Gunneridae</taxon>
        <taxon>Pentapetalae</taxon>
        <taxon>rosids</taxon>
        <taxon>fabids</taxon>
        <taxon>Malpighiales</taxon>
        <taxon>Salicaceae</taxon>
        <taxon>Saliceae</taxon>
        <taxon>Populus</taxon>
    </lineage>
</organism>
<evidence type="ECO:0000256" key="3">
    <source>
        <dbReference type="ARBA" id="ARBA00022490"/>
    </source>
</evidence>
<feature type="domain" description="Helicase C-terminal" evidence="16">
    <location>
        <begin position="378"/>
        <end position="538"/>
    </location>
</feature>
<name>A0A8X8DBX9_POPTO</name>
<evidence type="ECO:0000259" key="16">
    <source>
        <dbReference type="PROSITE" id="PS51194"/>
    </source>
</evidence>
<feature type="compositionally biased region" description="Low complexity" evidence="14">
    <location>
        <begin position="46"/>
        <end position="65"/>
    </location>
</feature>
<keyword evidence="7 13" id="KW-0067">ATP-binding</keyword>
<evidence type="ECO:0000256" key="11">
    <source>
        <dbReference type="ARBA" id="ARBA00047984"/>
    </source>
</evidence>
<dbReference type="SMART" id="SM00490">
    <property type="entry name" value="HELICc"/>
    <property type="match status" value="1"/>
</dbReference>
<comment type="caution">
    <text evidence="18">The sequence shown here is derived from an EMBL/GenBank/DDBJ whole genome shotgun (WGS) entry which is preliminary data.</text>
</comment>
<keyword evidence="4 13" id="KW-0547">Nucleotide-binding</keyword>
<comment type="function">
    <text evidence="9">ATP-dependent RNA helicase involved in mRNA turnover, and more specifically in mRNA decapping.</text>
</comment>
<dbReference type="AlphaFoldDB" id="A0A8X8DBX9"/>
<dbReference type="CDD" id="cd18787">
    <property type="entry name" value="SF2_C_DEAD"/>
    <property type="match status" value="1"/>
</dbReference>
<dbReference type="InterPro" id="IPR011545">
    <property type="entry name" value="DEAD/DEAH_box_helicase_dom"/>
</dbReference>
<evidence type="ECO:0000256" key="13">
    <source>
        <dbReference type="RuleBase" id="RU000492"/>
    </source>
</evidence>
<comment type="catalytic activity">
    <reaction evidence="11">
        <text>ATP + H2O = ADP + phosphate + H(+)</text>
        <dbReference type="Rhea" id="RHEA:13065"/>
        <dbReference type="ChEBI" id="CHEBI:15377"/>
        <dbReference type="ChEBI" id="CHEBI:15378"/>
        <dbReference type="ChEBI" id="CHEBI:30616"/>
        <dbReference type="ChEBI" id="CHEBI:43474"/>
        <dbReference type="ChEBI" id="CHEBI:456216"/>
        <dbReference type="EC" id="3.6.4.13"/>
    </reaction>
</comment>
<dbReference type="OrthoDB" id="10265785at2759"/>
<dbReference type="FunFam" id="3.40.50.300:FF:000364">
    <property type="entry name" value="ATP-dependent RNA helicase DDX6"/>
    <property type="match status" value="1"/>
</dbReference>
<evidence type="ECO:0000313" key="19">
    <source>
        <dbReference type="Proteomes" id="UP000886885"/>
    </source>
</evidence>
<dbReference type="Pfam" id="PF00271">
    <property type="entry name" value="Helicase_C"/>
    <property type="match status" value="1"/>
</dbReference>
<keyword evidence="5 13" id="KW-0378">Hydrolase</keyword>
<evidence type="ECO:0000256" key="12">
    <source>
        <dbReference type="PROSITE-ProRule" id="PRU00552"/>
    </source>
</evidence>
<dbReference type="PROSITE" id="PS51195">
    <property type="entry name" value="Q_MOTIF"/>
    <property type="match status" value="1"/>
</dbReference>
<evidence type="ECO:0000256" key="7">
    <source>
        <dbReference type="ARBA" id="ARBA00022840"/>
    </source>
</evidence>
<dbReference type="Proteomes" id="UP000886885">
    <property type="component" value="Chromosome 2A"/>
</dbReference>
<evidence type="ECO:0000259" key="15">
    <source>
        <dbReference type="PROSITE" id="PS51192"/>
    </source>
</evidence>
<evidence type="ECO:0000256" key="14">
    <source>
        <dbReference type="SAM" id="MobiDB-lite"/>
    </source>
</evidence>
<proteinExistence type="inferred from homology"/>
<comment type="subcellular location">
    <subcellularLocation>
        <location evidence="1">Cytoplasm</location>
        <location evidence="1">P-body</location>
    </subcellularLocation>
</comment>
<dbReference type="EC" id="3.6.4.13" evidence="2"/>
<evidence type="ECO:0000259" key="17">
    <source>
        <dbReference type="PROSITE" id="PS51195"/>
    </source>
</evidence>
<evidence type="ECO:0000256" key="5">
    <source>
        <dbReference type="ARBA" id="ARBA00022801"/>
    </source>
</evidence>
<dbReference type="EMBL" id="JAAWWB010000003">
    <property type="protein sequence ID" value="KAG6786759.1"/>
    <property type="molecule type" value="Genomic_DNA"/>
</dbReference>
<keyword evidence="8" id="KW-0694">RNA-binding</keyword>
<dbReference type="GO" id="GO:0003723">
    <property type="term" value="F:RNA binding"/>
    <property type="evidence" value="ECO:0007669"/>
    <property type="project" value="UniProtKB-KW"/>
</dbReference>
<reference evidence="18" key="1">
    <citation type="journal article" date="2020" name="bioRxiv">
        <title>Hybrid origin of Populus tomentosa Carr. identified through genome sequencing and phylogenomic analysis.</title>
        <authorList>
            <person name="An X."/>
            <person name="Gao K."/>
            <person name="Chen Z."/>
            <person name="Li J."/>
            <person name="Yang X."/>
            <person name="Yang X."/>
            <person name="Zhou J."/>
            <person name="Guo T."/>
            <person name="Zhao T."/>
            <person name="Huang S."/>
            <person name="Miao D."/>
            <person name="Khan W.U."/>
            <person name="Rao P."/>
            <person name="Ye M."/>
            <person name="Lei B."/>
            <person name="Liao W."/>
            <person name="Wang J."/>
            <person name="Ji L."/>
            <person name="Li Y."/>
            <person name="Guo B."/>
            <person name="Mustafa N.S."/>
            <person name="Li S."/>
            <person name="Yun Q."/>
            <person name="Keller S.R."/>
            <person name="Mao J."/>
            <person name="Zhang R."/>
            <person name="Strauss S.H."/>
        </authorList>
    </citation>
    <scope>NUCLEOTIDE SEQUENCE</scope>
    <source>
        <strain evidence="18">GM15</strain>
        <tissue evidence="18">Leaf</tissue>
    </source>
</reference>
<keyword evidence="3" id="KW-0963">Cytoplasm</keyword>
<gene>
    <name evidence="18" type="ORF">POTOM_008374</name>
</gene>
<dbReference type="PROSITE" id="PS51194">
    <property type="entry name" value="HELICASE_CTER"/>
    <property type="match status" value="1"/>
</dbReference>
<dbReference type="PROSITE" id="PS00039">
    <property type="entry name" value="DEAD_ATP_HELICASE"/>
    <property type="match status" value="1"/>
</dbReference>
<evidence type="ECO:0000256" key="10">
    <source>
        <dbReference type="ARBA" id="ARBA00038316"/>
    </source>
</evidence>
<feature type="domain" description="DEAD-box RNA helicase Q" evidence="17">
    <location>
        <begin position="167"/>
        <end position="195"/>
    </location>
</feature>
<evidence type="ECO:0000256" key="8">
    <source>
        <dbReference type="ARBA" id="ARBA00022884"/>
    </source>
</evidence>
<evidence type="ECO:0000313" key="18">
    <source>
        <dbReference type="EMBL" id="KAG6786759.1"/>
    </source>
</evidence>
<feature type="region of interest" description="Disordered" evidence="14">
    <location>
        <begin position="1"/>
        <end position="27"/>
    </location>
</feature>
<accession>A0A8X8DBX9</accession>
<protein>
    <recommendedName>
        <fullName evidence="2">RNA helicase</fullName>
        <ecNumber evidence="2">3.6.4.13</ecNumber>
    </recommendedName>
</protein>
<feature type="domain" description="Helicase ATP-binding" evidence="15">
    <location>
        <begin position="198"/>
        <end position="368"/>
    </location>
</feature>
<evidence type="ECO:0000256" key="4">
    <source>
        <dbReference type="ARBA" id="ARBA00022741"/>
    </source>
</evidence>
<evidence type="ECO:0000256" key="9">
    <source>
        <dbReference type="ARBA" id="ARBA00037591"/>
    </source>
</evidence>
<dbReference type="InterPro" id="IPR001650">
    <property type="entry name" value="Helicase_C-like"/>
</dbReference>
<dbReference type="GO" id="GO:0016787">
    <property type="term" value="F:hydrolase activity"/>
    <property type="evidence" value="ECO:0007669"/>
    <property type="project" value="UniProtKB-KW"/>
</dbReference>
<feature type="region of interest" description="Disordered" evidence="14">
    <location>
        <begin position="46"/>
        <end position="69"/>
    </location>
</feature>
<dbReference type="Pfam" id="PF00270">
    <property type="entry name" value="DEAD"/>
    <property type="match status" value="1"/>
</dbReference>
<dbReference type="PROSITE" id="PS51192">
    <property type="entry name" value="HELICASE_ATP_BIND_1"/>
    <property type="match status" value="1"/>
</dbReference>
<evidence type="ECO:0000256" key="1">
    <source>
        <dbReference type="ARBA" id="ARBA00004201"/>
    </source>
</evidence>
<comment type="similarity">
    <text evidence="10">Belongs to the DEAD box helicase family. DDX6/DHH1 subfamily.</text>
</comment>
<evidence type="ECO:0000256" key="2">
    <source>
        <dbReference type="ARBA" id="ARBA00012552"/>
    </source>
</evidence>
<dbReference type="CDD" id="cd17940">
    <property type="entry name" value="DEADc_DDX6"/>
    <property type="match status" value="1"/>
</dbReference>
<dbReference type="FunFam" id="3.40.50.300:FF:000114">
    <property type="entry name" value="ATP-dependent RNA helicase DDX6"/>
    <property type="match status" value="1"/>
</dbReference>
<dbReference type="SMART" id="SM00487">
    <property type="entry name" value="DEXDc"/>
    <property type="match status" value="1"/>
</dbReference>
<feature type="short sequence motif" description="Q motif" evidence="12">
    <location>
        <begin position="167"/>
        <end position="195"/>
    </location>
</feature>
<dbReference type="InterPro" id="IPR014014">
    <property type="entry name" value="RNA_helicase_DEAD_Q_motif"/>
</dbReference>